<accession>L5L7I7</accession>
<evidence type="ECO:0000313" key="2">
    <source>
        <dbReference type="EMBL" id="ELK19236.1"/>
    </source>
</evidence>
<proteinExistence type="predicted"/>
<dbReference type="EMBL" id="KB030270">
    <property type="protein sequence ID" value="ELK19236.1"/>
    <property type="molecule type" value="Genomic_DNA"/>
</dbReference>
<feature type="region of interest" description="Disordered" evidence="1">
    <location>
        <begin position="169"/>
        <end position="192"/>
    </location>
</feature>
<dbReference type="InParanoid" id="L5L7I7"/>
<dbReference type="AlphaFoldDB" id="L5L7I7"/>
<sequence length="192" mass="21219">MTMDRGLEFAPLDYHLVVWSEVSHSLLIVPSSFFWGSTETALSITDTLRGSGEISYQTCFEKRERIVGVRHRQVQHHAGGERAAAEPLKRESPDERTELTGRVEVPSMQLCVDESDGEVRGSLAGNGDLEFVSFEEWFTPRECLGLPGENASVFWKPSDPGDEWCCPEGKRGPGCEEQPLPADLEGAVPALL</sequence>
<evidence type="ECO:0000256" key="1">
    <source>
        <dbReference type="SAM" id="MobiDB-lite"/>
    </source>
</evidence>
<organism evidence="2 3">
    <name type="scientific">Pteropus alecto</name>
    <name type="common">Black flying fox</name>
    <dbReference type="NCBI Taxonomy" id="9402"/>
    <lineage>
        <taxon>Eukaryota</taxon>
        <taxon>Metazoa</taxon>
        <taxon>Chordata</taxon>
        <taxon>Craniata</taxon>
        <taxon>Vertebrata</taxon>
        <taxon>Euteleostomi</taxon>
        <taxon>Mammalia</taxon>
        <taxon>Eutheria</taxon>
        <taxon>Laurasiatheria</taxon>
        <taxon>Chiroptera</taxon>
        <taxon>Yinpterochiroptera</taxon>
        <taxon>Pteropodoidea</taxon>
        <taxon>Pteropodidae</taxon>
        <taxon>Pteropodinae</taxon>
        <taxon>Pteropus</taxon>
    </lineage>
</organism>
<protein>
    <submittedName>
        <fullName evidence="2">Uncharacterized protein</fullName>
    </submittedName>
</protein>
<evidence type="ECO:0000313" key="3">
    <source>
        <dbReference type="Proteomes" id="UP000010552"/>
    </source>
</evidence>
<dbReference type="Proteomes" id="UP000010552">
    <property type="component" value="Unassembled WGS sequence"/>
</dbReference>
<reference evidence="3" key="1">
    <citation type="journal article" date="2013" name="Science">
        <title>Comparative analysis of bat genomes provides insight into the evolution of flight and immunity.</title>
        <authorList>
            <person name="Zhang G."/>
            <person name="Cowled C."/>
            <person name="Shi Z."/>
            <person name="Huang Z."/>
            <person name="Bishop-Lilly K.A."/>
            <person name="Fang X."/>
            <person name="Wynne J.W."/>
            <person name="Xiong Z."/>
            <person name="Baker M.L."/>
            <person name="Zhao W."/>
            <person name="Tachedjian M."/>
            <person name="Zhu Y."/>
            <person name="Zhou P."/>
            <person name="Jiang X."/>
            <person name="Ng J."/>
            <person name="Yang L."/>
            <person name="Wu L."/>
            <person name="Xiao J."/>
            <person name="Feng Y."/>
            <person name="Chen Y."/>
            <person name="Sun X."/>
            <person name="Zhang Y."/>
            <person name="Marsh G.A."/>
            <person name="Crameri G."/>
            <person name="Broder C.C."/>
            <person name="Frey K.G."/>
            <person name="Wang L.F."/>
            <person name="Wang J."/>
        </authorList>
    </citation>
    <scope>NUCLEOTIDE SEQUENCE [LARGE SCALE GENOMIC DNA]</scope>
</reference>
<gene>
    <name evidence="2" type="ORF">PAL_GLEAN10006748</name>
</gene>
<name>L5L7I7_PTEAL</name>
<keyword evidence="3" id="KW-1185">Reference proteome</keyword>